<evidence type="ECO:0000313" key="1">
    <source>
        <dbReference type="EMBL" id="KAI4305418.1"/>
    </source>
</evidence>
<organism evidence="1 2">
    <name type="scientific">Bauhinia variegata</name>
    <name type="common">Purple orchid tree</name>
    <name type="synonym">Phanera variegata</name>
    <dbReference type="NCBI Taxonomy" id="167791"/>
    <lineage>
        <taxon>Eukaryota</taxon>
        <taxon>Viridiplantae</taxon>
        <taxon>Streptophyta</taxon>
        <taxon>Embryophyta</taxon>
        <taxon>Tracheophyta</taxon>
        <taxon>Spermatophyta</taxon>
        <taxon>Magnoliopsida</taxon>
        <taxon>eudicotyledons</taxon>
        <taxon>Gunneridae</taxon>
        <taxon>Pentapetalae</taxon>
        <taxon>rosids</taxon>
        <taxon>fabids</taxon>
        <taxon>Fabales</taxon>
        <taxon>Fabaceae</taxon>
        <taxon>Cercidoideae</taxon>
        <taxon>Cercideae</taxon>
        <taxon>Bauhiniinae</taxon>
        <taxon>Bauhinia</taxon>
    </lineage>
</organism>
<keyword evidence="2" id="KW-1185">Reference proteome</keyword>
<comment type="caution">
    <text evidence="1">The sequence shown here is derived from an EMBL/GenBank/DDBJ whole genome shotgun (WGS) entry which is preliminary data.</text>
</comment>
<gene>
    <name evidence="1" type="ORF">L6164_028786</name>
</gene>
<name>A0ACB9L790_BAUVA</name>
<accession>A0ACB9L790</accession>
<sequence>MAVAGVAFNGIVPELLTNDNYERWSVLMKNYLIGHGLWNVVLSPPDRGNEEWQKKNALALYSIQLSCGPYAFSKVQKCETAKIAWGQLKLFCTTYNKIGQDIEEGMPQDSVSEEEKKLYRKIIDAIRNRGLDVLDDTYLSIKYDMTKVSRTDQYGNNIFRMAAESRPSSSDGRSSCAALQMQRATVL</sequence>
<reference evidence="1 2" key="1">
    <citation type="journal article" date="2022" name="DNA Res.">
        <title>Chromosomal-level genome assembly of the orchid tree Bauhinia variegata (Leguminosae; Cercidoideae) supports the allotetraploid origin hypothesis of Bauhinia.</title>
        <authorList>
            <person name="Zhong Y."/>
            <person name="Chen Y."/>
            <person name="Zheng D."/>
            <person name="Pang J."/>
            <person name="Liu Y."/>
            <person name="Luo S."/>
            <person name="Meng S."/>
            <person name="Qian L."/>
            <person name="Wei D."/>
            <person name="Dai S."/>
            <person name="Zhou R."/>
        </authorList>
    </citation>
    <scope>NUCLEOTIDE SEQUENCE [LARGE SCALE GENOMIC DNA]</scope>
    <source>
        <strain evidence="1">BV-YZ2020</strain>
    </source>
</reference>
<evidence type="ECO:0000313" key="2">
    <source>
        <dbReference type="Proteomes" id="UP000828941"/>
    </source>
</evidence>
<dbReference type="EMBL" id="CM039437">
    <property type="protein sequence ID" value="KAI4305418.1"/>
    <property type="molecule type" value="Genomic_DNA"/>
</dbReference>
<proteinExistence type="predicted"/>
<dbReference type="Proteomes" id="UP000828941">
    <property type="component" value="Chromosome 12"/>
</dbReference>
<protein>
    <submittedName>
        <fullName evidence="1">Uncharacterized protein</fullName>
    </submittedName>
</protein>